<comment type="caution">
    <text evidence="3">The sequence shown here is derived from an EMBL/GenBank/DDBJ whole genome shotgun (WGS) entry which is preliminary data.</text>
</comment>
<feature type="region of interest" description="Disordered" evidence="2">
    <location>
        <begin position="347"/>
        <end position="456"/>
    </location>
</feature>
<reference evidence="3" key="1">
    <citation type="journal article" date="2021" name="Nat. Commun.">
        <title>Genetic determinants of endophytism in the Arabidopsis root mycobiome.</title>
        <authorList>
            <person name="Mesny F."/>
            <person name="Miyauchi S."/>
            <person name="Thiergart T."/>
            <person name="Pickel B."/>
            <person name="Atanasova L."/>
            <person name="Karlsson M."/>
            <person name="Huettel B."/>
            <person name="Barry K.W."/>
            <person name="Haridas S."/>
            <person name="Chen C."/>
            <person name="Bauer D."/>
            <person name="Andreopoulos W."/>
            <person name="Pangilinan J."/>
            <person name="LaButti K."/>
            <person name="Riley R."/>
            <person name="Lipzen A."/>
            <person name="Clum A."/>
            <person name="Drula E."/>
            <person name="Henrissat B."/>
            <person name="Kohler A."/>
            <person name="Grigoriev I.V."/>
            <person name="Martin F.M."/>
            <person name="Hacquard S."/>
        </authorList>
    </citation>
    <scope>NUCLEOTIDE SEQUENCE</scope>
    <source>
        <strain evidence="3">MPI-SDFR-AT-0120</strain>
    </source>
</reference>
<feature type="compositionally biased region" description="Low complexity" evidence="2">
    <location>
        <begin position="1087"/>
        <end position="1103"/>
    </location>
</feature>
<feature type="compositionally biased region" description="Low complexity" evidence="2">
    <location>
        <begin position="526"/>
        <end position="536"/>
    </location>
</feature>
<dbReference type="PANTHER" id="PTHR36167:SF3">
    <property type="entry name" value="C2H2 FINGER DOMAIN TRANSCRIPTION FACTOR (EUROFUNG)-RELATED"/>
    <property type="match status" value="1"/>
</dbReference>
<dbReference type="AlphaFoldDB" id="A0A8K0VVM3"/>
<feature type="region of interest" description="Disordered" evidence="2">
    <location>
        <begin position="755"/>
        <end position="777"/>
    </location>
</feature>
<feature type="compositionally biased region" description="Polar residues" evidence="2">
    <location>
        <begin position="353"/>
        <end position="362"/>
    </location>
</feature>
<name>A0A8K0VVM3_9PLEO</name>
<dbReference type="OrthoDB" id="3045089at2759"/>
<feature type="compositionally biased region" description="Basic and acidic residues" evidence="2">
    <location>
        <begin position="367"/>
        <end position="380"/>
    </location>
</feature>
<evidence type="ECO:0000313" key="3">
    <source>
        <dbReference type="EMBL" id="KAH7078576.1"/>
    </source>
</evidence>
<dbReference type="EMBL" id="JAGMVJ010000017">
    <property type="protein sequence ID" value="KAH7078576.1"/>
    <property type="molecule type" value="Genomic_DNA"/>
</dbReference>
<dbReference type="PANTHER" id="PTHR36167">
    <property type="entry name" value="C2H2 FINGER DOMAIN TRANSCRIPTION FACTOR (EUROFUNG)-RELATED"/>
    <property type="match status" value="1"/>
</dbReference>
<proteinExistence type="predicted"/>
<gene>
    <name evidence="3" type="ORF">FB567DRAFT_631898</name>
</gene>
<dbReference type="GO" id="GO:0006355">
    <property type="term" value="P:regulation of DNA-templated transcription"/>
    <property type="evidence" value="ECO:0007669"/>
    <property type="project" value="InterPro"/>
</dbReference>
<sequence>MAEVLGIISASITVAGTAAALSRALFDVVETLKHARKEIASIAQNLSFLSGSLHLLADLIRSQQSICRPALFANTEAIIQQYRKLEGEIKKLLQTPQSLARLSWCIKRNRAKSMLKEVEAIKSSLILEVNIIQLAREETIRPSLDQSQTSITVVQPNRFRKLVESAVQANRQVVESAQREDAKSTSAANIESRVELNLYKEGSFDTATWLYNLVFGSEVQSHEAQSTTTDHSSYQAYVSDREDPDDGILHAPVVFGRQQSNVSTSKRDHRALIVWNHHTDPVFVVDRLLSSWTTLTNEQIELSSTRTPDDAWNDSVVQMANEAKKDDPQSFGNYEESFDLGSSDEDIWESLDHSNSSGSANKNYRGKHPEHQVRADRYRSTEAVTPAYDLPKKDPAQRNRTSRARKTQKTQSKSLEPDPWSFSTSEDPPGHNPFAPNYPMPSAFGPQSGQAPFAPPGYRSPFGGVYGPATYGGYSPPFSNPFASYASPAGAPLNKEWPGTHGIHSPDQRNPWSPNGEAQPGMPIHPTSGSSATAPSTGPPKESPSSPSQTPGTSANTDARDTEASILATVADLIEKRGAQYKTRAEDPRFEKIMEVLIRQQEQHAEAELERARVAAEVEVKHMLIARDQDIARLEQLIIRHGEEQRSREAAWREERTARDAQAAKLIQDAKEQHERELAAARAAKKAAQKSLKFAKAEAEKRASQEAEANAAKERAKADKKLKDRIESYERLLDAALRNGPLSSFGDGNRQLTIEDGGSGAMEYTEDSASSSSRMKSDKLCPRILSGRKQNINSRTNASWAALQGTQPSTPFQNARPVQTDQQVMLLPSQLDQSSIKTSKLQTSLAEFGILISYHDSDLEMVDGTSGPHNLAADAVRSSIFWEAPSSGTGSELLETYRRCGWRPPYARSSCSGHTYFLGSQPVHSFFFRPDYRPQFSACKPSTNTERIIIDKALIHEYALIELGFAFEATDAGTYQLDGRLQYSDIEALIERSFAMRETHFRRNYRQLDWYFSSSASQDLGYDEECPTPSTARSPGPKPKTTSSNASSNSDHEEYEESSKQTEAYDEDFVQSFRVPDSDDEGVPALTTDTSSSVSPSTKSWSSNNPFRSQLGKAEGGIGVFGSPDGFSRDIWDDPVFEVCG</sequence>
<evidence type="ECO:0000256" key="2">
    <source>
        <dbReference type="SAM" id="MobiDB-lite"/>
    </source>
</evidence>
<feature type="compositionally biased region" description="Low complexity" evidence="2">
    <location>
        <begin position="543"/>
        <end position="554"/>
    </location>
</feature>
<evidence type="ECO:0008006" key="5">
    <source>
        <dbReference type="Google" id="ProtNLM"/>
    </source>
</evidence>
<evidence type="ECO:0000313" key="4">
    <source>
        <dbReference type="Proteomes" id="UP000813461"/>
    </source>
</evidence>
<accession>A0A8K0VVM3</accession>
<evidence type="ECO:0000256" key="1">
    <source>
        <dbReference type="SAM" id="Coils"/>
    </source>
</evidence>
<keyword evidence="1" id="KW-0175">Coiled coil</keyword>
<feature type="coiled-coil region" evidence="1">
    <location>
        <begin position="664"/>
        <end position="739"/>
    </location>
</feature>
<feature type="compositionally biased region" description="Polar residues" evidence="2">
    <location>
        <begin position="1040"/>
        <end position="1049"/>
    </location>
</feature>
<feature type="region of interest" description="Disordered" evidence="2">
    <location>
        <begin position="1021"/>
        <end position="1118"/>
    </location>
</feature>
<keyword evidence="4" id="KW-1185">Reference proteome</keyword>
<feature type="region of interest" description="Disordered" evidence="2">
    <location>
        <begin position="493"/>
        <end position="560"/>
    </location>
</feature>
<dbReference type="Proteomes" id="UP000813461">
    <property type="component" value="Unassembled WGS sequence"/>
</dbReference>
<organism evidence="3 4">
    <name type="scientific">Paraphoma chrysanthemicola</name>
    <dbReference type="NCBI Taxonomy" id="798071"/>
    <lineage>
        <taxon>Eukaryota</taxon>
        <taxon>Fungi</taxon>
        <taxon>Dikarya</taxon>
        <taxon>Ascomycota</taxon>
        <taxon>Pezizomycotina</taxon>
        <taxon>Dothideomycetes</taxon>
        <taxon>Pleosporomycetidae</taxon>
        <taxon>Pleosporales</taxon>
        <taxon>Pleosporineae</taxon>
        <taxon>Phaeosphaeriaceae</taxon>
        <taxon>Paraphoma</taxon>
    </lineage>
</organism>
<protein>
    <recommendedName>
        <fullName evidence="5">Fungal N-terminal domain-containing protein</fullName>
    </recommendedName>
</protein>
<dbReference type="InterPro" id="IPR039327">
    <property type="entry name" value="CON7-like"/>
</dbReference>